<evidence type="ECO:0000256" key="1">
    <source>
        <dbReference type="ARBA" id="ARBA00022801"/>
    </source>
</evidence>
<feature type="short sequence motif" description="GXGXXG" evidence="4">
    <location>
        <begin position="15"/>
        <end position="20"/>
    </location>
</feature>
<evidence type="ECO:0000256" key="2">
    <source>
        <dbReference type="ARBA" id="ARBA00022963"/>
    </source>
</evidence>
<protein>
    <recommendedName>
        <fullName evidence="5">PNPLA domain-containing protein</fullName>
    </recommendedName>
</protein>
<evidence type="ECO:0000313" key="7">
    <source>
        <dbReference type="Proteomes" id="UP000778951"/>
    </source>
</evidence>
<gene>
    <name evidence="6" type="ORF">HCT48_03945</name>
</gene>
<keyword evidence="3 4" id="KW-0443">Lipid metabolism</keyword>
<dbReference type="Gene3D" id="3.40.1090.10">
    <property type="entry name" value="Cytosolic phospholipase A2 catalytic domain"/>
    <property type="match status" value="2"/>
</dbReference>
<evidence type="ECO:0000259" key="5">
    <source>
        <dbReference type="PROSITE" id="PS51635"/>
    </source>
</evidence>
<dbReference type="InterPro" id="IPR016035">
    <property type="entry name" value="Acyl_Trfase/lysoPLipase"/>
</dbReference>
<reference evidence="6" key="1">
    <citation type="submission" date="2020-03" db="EMBL/GenBank/DDBJ databases">
        <title>Spirochaetal bacteria isolated from arthropods constitute a novel genus Entomospira genus novum within the order Spirochaetales.</title>
        <authorList>
            <person name="Grana-Miraglia L."/>
            <person name="Sikutova S."/>
            <person name="Fingerle V."/>
            <person name="Sing A."/>
            <person name="Castillo-Ramirez S."/>
            <person name="Margos G."/>
            <person name="Rudolf I."/>
        </authorList>
    </citation>
    <scope>NUCLEOTIDE SEQUENCE</scope>
    <source>
        <strain evidence="6">BR149</strain>
    </source>
</reference>
<keyword evidence="1 4" id="KW-0378">Hydrolase</keyword>
<feature type="domain" description="PNPLA" evidence="5">
    <location>
        <begin position="11"/>
        <end position="207"/>
    </location>
</feature>
<sequence length="291" mass="32875">MKRQKFNKLGIALAGGGGRGAYQVGVFRALLERQLFDKAQILAGTSVGALNSVLFLHRDFHLANYIWRCKIEQAILYLDKGRFRQPLENFWGDQGSDKSLFEQIKGLFQESGFKAGIFSREGLVNILRNEMDLSVVKKSRQKVYATATRASNKVVEFFSLNTLKPDELINILLASSALPGIFSREYINGKEYYDGGIHHNVPIDILYQEGCDLILVVHLFRTRDKVAHHLYPNTTIIELTPESSLGGMMGVLDFSSRNVHDLIGRGYTDNIDILSSISHRFLIKSRPKFFS</sequence>
<accession>A0A968KZI0</accession>
<feature type="active site" description="Nucleophile" evidence="4">
    <location>
        <position position="46"/>
    </location>
</feature>
<dbReference type="RefSeq" id="WP_167695459.1">
    <property type="nucleotide sequence ID" value="NZ_CP118181.1"/>
</dbReference>
<dbReference type="Pfam" id="PF01734">
    <property type="entry name" value="Patatin"/>
    <property type="match status" value="1"/>
</dbReference>
<name>A0A968KZI0_9SPIO</name>
<dbReference type="AlphaFoldDB" id="A0A968KZI0"/>
<evidence type="ECO:0000256" key="3">
    <source>
        <dbReference type="ARBA" id="ARBA00023098"/>
    </source>
</evidence>
<dbReference type="PANTHER" id="PTHR14226:SF57">
    <property type="entry name" value="BLR7027 PROTEIN"/>
    <property type="match status" value="1"/>
</dbReference>
<dbReference type="SUPFAM" id="SSF52151">
    <property type="entry name" value="FabD/lysophospholipase-like"/>
    <property type="match status" value="1"/>
</dbReference>
<evidence type="ECO:0000256" key="4">
    <source>
        <dbReference type="PROSITE-ProRule" id="PRU01161"/>
    </source>
</evidence>
<comment type="caution">
    <text evidence="6">The sequence shown here is derived from an EMBL/GenBank/DDBJ whole genome shotgun (WGS) entry which is preliminary data.</text>
</comment>
<feature type="short sequence motif" description="GXSXG" evidence="4">
    <location>
        <begin position="44"/>
        <end position="48"/>
    </location>
</feature>
<proteinExistence type="predicted"/>
<evidence type="ECO:0000313" key="6">
    <source>
        <dbReference type="EMBL" id="NIZ69366.1"/>
    </source>
</evidence>
<dbReference type="GO" id="GO:0016042">
    <property type="term" value="P:lipid catabolic process"/>
    <property type="evidence" value="ECO:0007669"/>
    <property type="project" value="UniProtKB-UniRule"/>
</dbReference>
<keyword evidence="7" id="KW-1185">Reference proteome</keyword>
<dbReference type="InterPro" id="IPR002641">
    <property type="entry name" value="PNPLA_dom"/>
</dbReference>
<dbReference type="GO" id="GO:0016787">
    <property type="term" value="F:hydrolase activity"/>
    <property type="evidence" value="ECO:0007669"/>
    <property type="project" value="UniProtKB-UniRule"/>
</dbReference>
<dbReference type="PROSITE" id="PS51635">
    <property type="entry name" value="PNPLA"/>
    <property type="match status" value="1"/>
</dbReference>
<keyword evidence="2 4" id="KW-0442">Lipid degradation</keyword>
<dbReference type="EMBL" id="JAATLM010000001">
    <property type="protein sequence ID" value="NIZ69366.1"/>
    <property type="molecule type" value="Genomic_DNA"/>
</dbReference>
<dbReference type="InterPro" id="IPR050301">
    <property type="entry name" value="NTE"/>
</dbReference>
<feature type="short sequence motif" description="DGA/G" evidence="4">
    <location>
        <begin position="194"/>
        <end position="196"/>
    </location>
</feature>
<dbReference type="Proteomes" id="UP000778951">
    <property type="component" value="Unassembled WGS sequence"/>
</dbReference>
<feature type="active site" description="Proton acceptor" evidence="4">
    <location>
        <position position="194"/>
    </location>
</feature>
<dbReference type="PANTHER" id="PTHR14226">
    <property type="entry name" value="NEUROPATHY TARGET ESTERASE/SWISS CHEESE D.MELANOGASTER"/>
    <property type="match status" value="1"/>
</dbReference>
<organism evidence="6 7">
    <name type="scientific">Entomospira culicis</name>
    <dbReference type="NCBI Taxonomy" id="2719989"/>
    <lineage>
        <taxon>Bacteria</taxon>
        <taxon>Pseudomonadati</taxon>
        <taxon>Spirochaetota</taxon>
        <taxon>Spirochaetia</taxon>
        <taxon>Spirochaetales</taxon>
        <taxon>Spirochaetaceae</taxon>
        <taxon>Entomospira</taxon>
    </lineage>
</organism>